<sequence length="129" mass="15540">MSLTYNIRFKKKIVEKKQFKEFQEKHKNKILLISDIHTTDRSYVDSIFEDYTIEFDLGTASFIDFDILKKETDPQERNKLILSLHDKIVNEIYPEEDYFFSFNGDIIYQMRENGITKRNSKSSFYQNLD</sequence>
<organism evidence="1 2">
    <name type="scientific">Kordia algicida OT-1</name>
    <dbReference type="NCBI Taxonomy" id="391587"/>
    <lineage>
        <taxon>Bacteria</taxon>
        <taxon>Pseudomonadati</taxon>
        <taxon>Bacteroidota</taxon>
        <taxon>Flavobacteriia</taxon>
        <taxon>Flavobacteriales</taxon>
        <taxon>Flavobacteriaceae</taxon>
        <taxon>Kordia</taxon>
    </lineage>
</organism>
<dbReference type="eggNOG" id="ENOG50339EH">
    <property type="taxonomic scope" value="Bacteria"/>
</dbReference>
<gene>
    <name evidence="1" type="ORF">KAOT1_16623</name>
</gene>
<dbReference type="EMBL" id="ABIB01000003">
    <property type="protein sequence ID" value="EDP96806.1"/>
    <property type="molecule type" value="Genomic_DNA"/>
</dbReference>
<comment type="caution">
    <text evidence="1">The sequence shown here is derived from an EMBL/GenBank/DDBJ whole genome shotgun (WGS) entry which is preliminary data.</text>
</comment>
<protein>
    <submittedName>
        <fullName evidence="1">Uncharacterized protein</fullName>
    </submittedName>
</protein>
<dbReference type="Proteomes" id="UP000002945">
    <property type="component" value="Unassembled WGS sequence"/>
</dbReference>
<dbReference type="OrthoDB" id="1257136at2"/>
<accession>A9DRK3</accession>
<dbReference type="RefSeq" id="WP_007095860.1">
    <property type="nucleotide sequence ID" value="NZ_CP142125.1"/>
</dbReference>
<proteinExistence type="predicted"/>
<dbReference type="STRING" id="391587.KAOT1_16623"/>
<evidence type="ECO:0000313" key="2">
    <source>
        <dbReference type="Proteomes" id="UP000002945"/>
    </source>
</evidence>
<name>A9DRK3_9FLAO</name>
<dbReference type="AlphaFoldDB" id="A9DRK3"/>
<evidence type="ECO:0000313" key="1">
    <source>
        <dbReference type="EMBL" id="EDP96806.1"/>
    </source>
</evidence>
<dbReference type="HOGENOM" id="CLU_1988682_0_0_10"/>
<reference evidence="1 2" key="1">
    <citation type="journal article" date="2011" name="J. Bacteriol.">
        <title>Genome sequence of the algicidal bacterium Kordia algicida OT-1.</title>
        <authorList>
            <person name="Lee H.S."/>
            <person name="Kang S.G."/>
            <person name="Kwon K.K."/>
            <person name="Lee J.H."/>
            <person name="Kim S.J."/>
        </authorList>
    </citation>
    <scope>NUCLEOTIDE SEQUENCE [LARGE SCALE GENOMIC DNA]</scope>
    <source>
        <strain evidence="1 2">OT-1</strain>
    </source>
</reference>
<keyword evidence="2" id="KW-1185">Reference proteome</keyword>